<keyword evidence="1" id="KW-0472">Membrane</keyword>
<keyword evidence="3" id="KW-1185">Reference proteome</keyword>
<gene>
    <name evidence="2" type="ORF">CCAL9337_01520</name>
</gene>
<evidence type="ECO:0000256" key="1">
    <source>
        <dbReference type="SAM" id="Phobius"/>
    </source>
</evidence>
<dbReference type="Proteomes" id="UP000650616">
    <property type="component" value="Unassembled WGS sequence"/>
</dbReference>
<comment type="caution">
    <text evidence="2">The sequence shown here is derived from an EMBL/GenBank/DDBJ whole genome shotgun (WGS) entry which is preliminary data.</text>
</comment>
<feature type="transmembrane region" description="Helical" evidence="1">
    <location>
        <begin position="50"/>
        <end position="75"/>
    </location>
</feature>
<name>A0AAW3ZQV2_9BACT</name>
<sequence>MNEHLLGLYAYTLPLHQGFMHVLLSLVCIYLFLTQFGINNKNYSLRIRYFLPIYHAFLAAIFFTGLVLLSVLNFIVNLHVLKMVLGIFALIALSTIGYKRLKRYQREENLVKFRRFALFKGIADISILIFAGF</sequence>
<dbReference type="RefSeq" id="WP_170015321.1">
    <property type="nucleotide sequence ID" value="NZ_CP012545.1"/>
</dbReference>
<accession>A0AAW3ZQV2</accession>
<dbReference type="EMBL" id="LIWG01000001">
    <property type="protein sequence ID" value="MBE3607414.1"/>
    <property type="molecule type" value="Genomic_DNA"/>
</dbReference>
<feature type="transmembrane region" description="Helical" evidence="1">
    <location>
        <begin position="81"/>
        <end position="101"/>
    </location>
</feature>
<organism evidence="2 3">
    <name type="scientific">Campylobacter californiensis</name>
    <dbReference type="NCBI Taxonomy" id="1032243"/>
    <lineage>
        <taxon>Bacteria</taxon>
        <taxon>Pseudomonadati</taxon>
        <taxon>Campylobacterota</taxon>
        <taxon>Epsilonproteobacteria</taxon>
        <taxon>Campylobacterales</taxon>
        <taxon>Campylobacteraceae</taxon>
        <taxon>Campylobacter</taxon>
    </lineage>
</organism>
<evidence type="ECO:0000313" key="2">
    <source>
        <dbReference type="EMBL" id="MBE3607414.1"/>
    </source>
</evidence>
<reference evidence="2 3" key="1">
    <citation type="submission" date="2015-08" db="EMBL/GenBank/DDBJ databases">
        <title>Comparative genomics of the Campylobacter concisus group.</title>
        <authorList>
            <person name="Yee E."/>
            <person name="Chapman M.H."/>
            <person name="Huynh S."/>
            <person name="Bono J.L."/>
            <person name="On S.L."/>
            <person name="St Leger J."/>
            <person name="Foster G."/>
            <person name="Parker C.T."/>
            <person name="Miller W.G."/>
        </authorList>
    </citation>
    <scope>NUCLEOTIDE SEQUENCE [LARGE SCALE GENOMIC DNA]</scope>
    <source>
        <strain evidence="2 3">RM9337</strain>
    </source>
</reference>
<dbReference type="AlphaFoldDB" id="A0AAW3ZQV2"/>
<proteinExistence type="predicted"/>
<keyword evidence="1" id="KW-1133">Transmembrane helix</keyword>
<keyword evidence="1" id="KW-0812">Transmembrane</keyword>
<protein>
    <submittedName>
        <fullName evidence="2">Uncharacterized protein</fullName>
    </submittedName>
</protein>
<feature type="transmembrane region" description="Helical" evidence="1">
    <location>
        <begin position="20"/>
        <end position="38"/>
    </location>
</feature>
<evidence type="ECO:0000313" key="3">
    <source>
        <dbReference type="Proteomes" id="UP000650616"/>
    </source>
</evidence>